<dbReference type="Pfam" id="PF01535">
    <property type="entry name" value="PPR"/>
    <property type="match status" value="1"/>
</dbReference>
<feature type="repeat" description="PPR" evidence="3">
    <location>
        <begin position="245"/>
        <end position="279"/>
    </location>
</feature>
<keyword evidence="2" id="KW-0677">Repeat</keyword>
<protein>
    <submittedName>
        <fullName evidence="4">OLC1v1025147C1</fullName>
    </submittedName>
</protein>
<sequence length="395" mass="45054">MFGASVSKCKSHMRISIFLSCYYHFPGVRNPCSFTALPGFKRSSLFSCVKSIPLGVFWIWPWFQSFGCSITSHQLVCTQASSSSSIHDEVLDQILSEKKNSSESTVKICEAHVDRLCSGGHLRTAARLVQSLRDKEIPLSLRTYNRLLEAAVEQGDFDILSQSFKCQLLSSNSVPPKSFRIIANAFEKKYDDALLLKFVKEVSELALSRIVTIMNQMIYGFGDCRQVDKALLLFEHMKAFKCEPDLVTYNTILLLLGRCGRIDDMLDQFASMKKVGIVPDIISYNTILNSLREVGRFDLCLTVFDEMRKQGVEPDLRTYTDLIDISGKLGNTEEAIRLFDEMKQKNIRPSIYVYRSLIQRLKKMGKLKLALQLSEEMNRDQSKLIGPKDFKKKRR</sequence>
<evidence type="ECO:0000256" key="1">
    <source>
        <dbReference type="ARBA" id="ARBA00007626"/>
    </source>
</evidence>
<keyword evidence="5" id="KW-1185">Reference proteome</keyword>
<evidence type="ECO:0000256" key="2">
    <source>
        <dbReference type="ARBA" id="ARBA00022737"/>
    </source>
</evidence>
<dbReference type="AlphaFoldDB" id="A0AAV1C5R3"/>
<feature type="repeat" description="PPR" evidence="3">
    <location>
        <begin position="315"/>
        <end position="349"/>
    </location>
</feature>
<feature type="repeat" description="PPR" evidence="3">
    <location>
        <begin position="280"/>
        <end position="314"/>
    </location>
</feature>
<organism evidence="4 5">
    <name type="scientific">Oldenlandia corymbosa var. corymbosa</name>
    <dbReference type="NCBI Taxonomy" id="529605"/>
    <lineage>
        <taxon>Eukaryota</taxon>
        <taxon>Viridiplantae</taxon>
        <taxon>Streptophyta</taxon>
        <taxon>Embryophyta</taxon>
        <taxon>Tracheophyta</taxon>
        <taxon>Spermatophyta</taxon>
        <taxon>Magnoliopsida</taxon>
        <taxon>eudicotyledons</taxon>
        <taxon>Gunneridae</taxon>
        <taxon>Pentapetalae</taxon>
        <taxon>asterids</taxon>
        <taxon>lamiids</taxon>
        <taxon>Gentianales</taxon>
        <taxon>Rubiaceae</taxon>
        <taxon>Rubioideae</taxon>
        <taxon>Spermacoceae</taxon>
        <taxon>Hedyotis-Oldenlandia complex</taxon>
        <taxon>Oldenlandia</taxon>
    </lineage>
</organism>
<dbReference type="InterPro" id="IPR002885">
    <property type="entry name" value="PPR_rpt"/>
</dbReference>
<dbReference type="PANTHER" id="PTHR47447">
    <property type="entry name" value="OS03G0856100 PROTEIN"/>
    <property type="match status" value="1"/>
</dbReference>
<name>A0AAV1C5R3_OLDCO</name>
<feature type="repeat" description="PPR" evidence="3">
    <location>
        <begin position="210"/>
        <end position="244"/>
    </location>
</feature>
<evidence type="ECO:0000256" key="3">
    <source>
        <dbReference type="PROSITE-ProRule" id="PRU00708"/>
    </source>
</evidence>
<dbReference type="Gene3D" id="1.25.40.10">
    <property type="entry name" value="Tetratricopeptide repeat domain"/>
    <property type="match status" value="2"/>
</dbReference>
<accession>A0AAV1C5R3</accession>
<gene>
    <name evidence="4" type="ORF">OLC1_LOCUS2551</name>
</gene>
<dbReference type="PROSITE" id="PS51375">
    <property type="entry name" value="PPR"/>
    <property type="match status" value="4"/>
</dbReference>
<dbReference type="InterPro" id="IPR011990">
    <property type="entry name" value="TPR-like_helical_dom_sf"/>
</dbReference>
<dbReference type="PANTHER" id="PTHR47447:SF17">
    <property type="entry name" value="OS12G0638900 PROTEIN"/>
    <property type="match status" value="1"/>
</dbReference>
<dbReference type="Pfam" id="PF13041">
    <property type="entry name" value="PPR_2"/>
    <property type="match status" value="1"/>
</dbReference>
<dbReference type="EMBL" id="OX459118">
    <property type="protein sequence ID" value="CAI9090383.1"/>
    <property type="molecule type" value="Genomic_DNA"/>
</dbReference>
<proteinExistence type="inferred from homology"/>
<dbReference type="Proteomes" id="UP001161247">
    <property type="component" value="Chromosome 1"/>
</dbReference>
<evidence type="ECO:0000313" key="5">
    <source>
        <dbReference type="Proteomes" id="UP001161247"/>
    </source>
</evidence>
<evidence type="ECO:0000313" key="4">
    <source>
        <dbReference type="EMBL" id="CAI9090383.1"/>
    </source>
</evidence>
<comment type="similarity">
    <text evidence="1">Belongs to the PPR family. P subfamily.</text>
</comment>
<dbReference type="Pfam" id="PF13812">
    <property type="entry name" value="PPR_3"/>
    <property type="match status" value="1"/>
</dbReference>
<reference evidence="4" key="1">
    <citation type="submission" date="2023-03" db="EMBL/GenBank/DDBJ databases">
        <authorList>
            <person name="Julca I."/>
        </authorList>
    </citation>
    <scope>NUCLEOTIDE SEQUENCE</scope>
</reference>
<dbReference type="NCBIfam" id="TIGR00756">
    <property type="entry name" value="PPR"/>
    <property type="match status" value="4"/>
</dbReference>